<organism evidence="4 5">
    <name type="scientific">Aliidongia dinghuensis</name>
    <dbReference type="NCBI Taxonomy" id="1867774"/>
    <lineage>
        <taxon>Bacteria</taxon>
        <taxon>Pseudomonadati</taxon>
        <taxon>Pseudomonadota</taxon>
        <taxon>Alphaproteobacteria</taxon>
        <taxon>Rhodospirillales</taxon>
        <taxon>Dongiaceae</taxon>
        <taxon>Aliidongia</taxon>
    </lineage>
</organism>
<dbReference type="Proteomes" id="UP000646365">
    <property type="component" value="Unassembled WGS sequence"/>
</dbReference>
<dbReference type="Pfam" id="PF25838">
    <property type="entry name" value="Apionate_lact_M"/>
    <property type="match status" value="1"/>
</dbReference>
<protein>
    <submittedName>
        <fullName evidence="4">Uncharacterized protein</fullName>
    </submittedName>
</protein>
<reference evidence="4" key="1">
    <citation type="journal article" date="2014" name="Int. J. Syst. Evol. Microbiol.">
        <title>Complete genome sequence of Corynebacterium casei LMG S-19264T (=DSM 44701T), isolated from a smear-ripened cheese.</title>
        <authorList>
            <consortium name="US DOE Joint Genome Institute (JGI-PGF)"/>
            <person name="Walter F."/>
            <person name="Albersmeier A."/>
            <person name="Kalinowski J."/>
            <person name="Ruckert C."/>
        </authorList>
    </citation>
    <scope>NUCLEOTIDE SEQUENCE</scope>
    <source>
        <strain evidence="4">CGMCC 1.15725</strain>
    </source>
</reference>
<dbReference type="EMBL" id="BMJQ01000021">
    <property type="protein sequence ID" value="GGF44868.1"/>
    <property type="molecule type" value="Genomic_DNA"/>
</dbReference>
<dbReference type="AlphaFoldDB" id="A0A8J3E6U6"/>
<reference evidence="4" key="2">
    <citation type="submission" date="2020-09" db="EMBL/GenBank/DDBJ databases">
        <authorList>
            <person name="Sun Q."/>
            <person name="Zhou Y."/>
        </authorList>
    </citation>
    <scope>NUCLEOTIDE SEQUENCE</scope>
    <source>
        <strain evidence="4">CGMCC 1.15725</strain>
    </source>
</reference>
<evidence type="ECO:0000259" key="2">
    <source>
        <dbReference type="Pfam" id="PF25838"/>
    </source>
</evidence>
<dbReference type="RefSeq" id="WP_189051783.1">
    <property type="nucleotide sequence ID" value="NZ_BMJQ01000021.1"/>
</dbReference>
<name>A0A8J3E6U6_9PROT</name>
<gene>
    <name evidence="4" type="ORF">GCM10011611_59090</name>
</gene>
<evidence type="ECO:0000259" key="1">
    <source>
        <dbReference type="Pfam" id="PF25837"/>
    </source>
</evidence>
<evidence type="ECO:0000259" key="3">
    <source>
        <dbReference type="Pfam" id="PF25839"/>
    </source>
</evidence>
<evidence type="ECO:0000313" key="4">
    <source>
        <dbReference type="EMBL" id="GGF44868.1"/>
    </source>
</evidence>
<evidence type="ECO:0000313" key="5">
    <source>
        <dbReference type="Proteomes" id="UP000646365"/>
    </source>
</evidence>
<dbReference type="InterPro" id="IPR058789">
    <property type="entry name" value="ApnL_C"/>
</dbReference>
<sequence>MTTPAALLAYYGTDEPPAEPRLLAAGLLSAKLIDGNLRDIRYGGREILRAIAYVVRDEDWGTYRPVIEALEIDERPDAFAVRYRARCESPSGARLSYRTSIAGRADGSLVFEVEATPLTDFPTNRCGFTVLHPIVGLAGTPVAVEHVDGTVTDGMLPDLIDPAQPFKEIRAITHQAGTGLTATCRMEGDVFEMEDQRNWSDASYKTYVRPLALPWPYVLPAAGVAETQRVSLEIAAPAPVEVRRSDERPVALSLGAPEGAMPCIGLVLTPEETAPTLAASEHLAAIAPQTLLCHFDPTAGHGAAALAGFAAVAQAHAGEIVLECVLPCRMAPAEELANIAALVDTAGLRLDAIAVSPAVDRQSTPPGSRWPACPPLAEIYQAARAAFPGLRLGGGTFAYFTELNRKRPPVELVDFVTHCTCPIVHAADDESVMQSLEALPFITRSVRAIAGAGKPYRVGPSTIAMRHNPYGSRTMPNPDRRRVAMADADPRQSGLFGAAWLVGYAARMAAAGVEALTLGSLTGPRGLLQGDGNVVPAFHVARDLASLASCRYVPCRSDREDEVLAFAARSAPGETTLLIANLTAAQRRIELPATVDRPWTVAMLDETGSTPTTSSTGTLVLKPFAVARLDQP</sequence>
<keyword evidence="5" id="KW-1185">Reference proteome</keyword>
<feature type="domain" description="D-apionate lactonase N-terminal" evidence="1">
    <location>
        <begin position="9"/>
        <end position="235"/>
    </location>
</feature>
<dbReference type="InterPro" id="IPR058788">
    <property type="entry name" value="ApnL_N"/>
</dbReference>
<dbReference type="InterPro" id="IPR058787">
    <property type="entry name" value="ApnL_M"/>
</dbReference>
<proteinExistence type="predicted"/>
<dbReference type="Pfam" id="PF25839">
    <property type="entry name" value="Apionate_lact_C"/>
    <property type="match status" value="1"/>
</dbReference>
<accession>A0A8J3E6U6</accession>
<comment type="caution">
    <text evidence="4">The sequence shown here is derived from an EMBL/GenBank/DDBJ whole genome shotgun (WGS) entry which is preliminary data.</text>
</comment>
<feature type="domain" description="D-apionate lactonase TIM barrel" evidence="2">
    <location>
        <begin position="264"/>
        <end position="548"/>
    </location>
</feature>
<feature type="domain" description="D-apionate lactonase C-terminal" evidence="3">
    <location>
        <begin position="561"/>
        <end position="629"/>
    </location>
</feature>
<dbReference type="Pfam" id="PF25837">
    <property type="entry name" value="Apionate_lact_N"/>
    <property type="match status" value="1"/>
</dbReference>